<name>A0A1N7RNV2_9BURK</name>
<protein>
    <submittedName>
        <fullName evidence="1">Uncharacterized protein</fullName>
    </submittedName>
</protein>
<keyword evidence="2" id="KW-1185">Reference proteome</keyword>
<evidence type="ECO:0000313" key="1">
    <source>
        <dbReference type="EMBL" id="SIT36809.1"/>
    </source>
</evidence>
<dbReference type="Proteomes" id="UP000187012">
    <property type="component" value="Unassembled WGS sequence"/>
</dbReference>
<reference evidence="1 2" key="1">
    <citation type="submission" date="2016-12" db="EMBL/GenBank/DDBJ databases">
        <authorList>
            <person name="Song W.-J."/>
            <person name="Kurnit D.M."/>
        </authorList>
    </citation>
    <scope>NUCLEOTIDE SEQUENCE [LARGE SCALE GENOMIC DNA]</scope>
    <source>
        <strain evidence="1 2">STM7296</strain>
    </source>
</reference>
<proteinExistence type="predicted"/>
<dbReference type="STRING" id="1247936.BN2475_90218"/>
<dbReference type="EMBL" id="CYGX02000009">
    <property type="protein sequence ID" value="SIT36809.1"/>
    <property type="molecule type" value="Genomic_DNA"/>
</dbReference>
<dbReference type="AlphaFoldDB" id="A0A1N7RNV2"/>
<evidence type="ECO:0000313" key="2">
    <source>
        <dbReference type="Proteomes" id="UP000187012"/>
    </source>
</evidence>
<sequence length="75" mass="8162">MTHRWLKKSPKKSVRAATHVRVAIAVRVVMVKVVARRVHAVALLVVLPVPAATGRLENNDAATETQKVSQRAEGS</sequence>
<organism evidence="1 2">
    <name type="scientific">Paraburkholderia ribeironis</name>
    <dbReference type="NCBI Taxonomy" id="1247936"/>
    <lineage>
        <taxon>Bacteria</taxon>
        <taxon>Pseudomonadati</taxon>
        <taxon>Pseudomonadota</taxon>
        <taxon>Betaproteobacteria</taxon>
        <taxon>Burkholderiales</taxon>
        <taxon>Burkholderiaceae</taxon>
        <taxon>Paraburkholderia</taxon>
    </lineage>
</organism>
<gene>
    <name evidence="1" type="ORF">BN2475_90218</name>
</gene>
<accession>A0A1N7RNV2</accession>